<evidence type="ECO:0000313" key="2">
    <source>
        <dbReference type="EMBL" id="KAJ9588192.1"/>
    </source>
</evidence>
<reference evidence="2" key="2">
    <citation type="submission" date="2023-05" db="EMBL/GenBank/DDBJ databases">
        <authorList>
            <person name="Fouks B."/>
        </authorList>
    </citation>
    <scope>NUCLEOTIDE SEQUENCE</scope>
    <source>
        <strain evidence="2">Stay&amp;Tobe</strain>
        <tissue evidence="2">Testes</tissue>
    </source>
</reference>
<gene>
    <name evidence="2" type="ORF">L9F63_018456</name>
</gene>
<dbReference type="SUPFAM" id="SSF56176">
    <property type="entry name" value="FAD-binding/transporter-associated domain-like"/>
    <property type="match status" value="1"/>
</dbReference>
<dbReference type="InterPro" id="IPR010031">
    <property type="entry name" value="FAD_lactone_oxidase-like"/>
</dbReference>
<dbReference type="EMBL" id="JASPKZ010005705">
    <property type="protein sequence ID" value="KAJ9588192.1"/>
    <property type="molecule type" value="Genomic_DNA"/>
</dbReference>
<sequence length="149" mass="16563">MLREVTSKVNTFHPLDGGDLIKIIFEAKENRLKIKCHGGSFPVNKEGVEILINLDNMKRVVCYDPEEQSFTFEGGLTISEILRCMEYRNFTLELYGIIPDMSIADAIAVGLIGSNGTIAQCLKSCQVLHPDGSLVDWCHGQDLETSKSK</sequence>
<organism evidence="2 3">
    <name type="scientific">Diploptera punctata</name>
    <name type="common">Pacific beetle cockroach</name>
    <dbReference type="NCBI Taxonomy" id="6984"/>
    <lineage>
        <taxon>Eukaryota</taxon>
        <taxon>Metazoa</taxon>
        <taxon>Ecdysozoa</taxon>
        <taxon>Arthropoda</taxon>
        <taxon>Hexapoda</taxon>
        <taxon>Insecta</taxon>
        <taxon>Pterygota</taxon>
        <taxon>Neoptera</taxon>
        <taxon>Polyneoptera</taxon>
        <taxon>Dictyoptera</taxon>
        <taxon>Blattodea</taxon>
        <taxon>Blaberoidea</taxon>
        <taxon>Blaberidae</taxon>
        <taxon>Diplopterinae</taxon>
        <taxon>Diploptera</taxon>
    </lineage>
</organism>
<dbReference type="PANTHER" id="PTHR43762">
    <property type="entry name" value="L-GULONOLACTONE OXIDASE"/>
    <property type="match status" value="1"/>
</dbReference>
<reference evidence="2" key="1">
    <citation type="journal article" date="2023" name="IScience">
        <title>Live-bearing cockroach genome reveals convergent evolutionary mechanisms linked to viviparity in insects and beyond.</title>
        <authorList>
            <person name="Fouks B."/>
            <person name="Harrison M.C."/>
            <person name="Mikhailova A.A."/>
            <person name="Marchal E."/>
            <person name="English S."/>
            <person name="Carruthers M."/>
            <person name="Jennings E.C."/>
            <person name="Chiamaka E.L."/>
            <person name="Frigard R.A."/>
            <person name="Pippel M."/>
            <person name="Attardo G.M."/>
            <person name="Benoit J.B."/>
            <person name="Bornberg-Bauer E."/>
            <person name="Tobe S.S."/>
        </authorList>
    </citation>
    <scope>NUCLEOTIDE SEQUENCE</scope>
    <source>
        <strain evidence="2">Stay&amp;Tobe</strain>
    </source>
</reference>
<dbReference type="Proteomes" id="UP001233999">
    <property type="component" value="Unassembled WGS sequence"/>
</dbReference>
<dbReference type="InterPro" id="IPR036318">
    <property type="entry name" value="FAD-bd_PCMH-like_sf"/>
</dbReference>
<dbReference type="PANTHER" id="PTHR43762:SF1">
    <property type="entry name" value="D-ARABINONO-1,4-LACTONE OXIDASE"/>
    <property type="match status" value="1"/>
</dbReference>
<dbReference type="AlphaFoldDB" id="A0AAD8EFV9"/>
<accession>A0AAD8EFV9</accession>
<proteinExistence type="predicted"/>
<dbReference type="InterPro" id="IPR006094">
    <property type="entry name" value="Oxid_FAD_bind_N"/>
</dbReference>
<evidence type="ECO:0000313" key="3">
    <source>
        <dbReference type="Proteomes" id="UP001233999"/>
    </source>
</evidence>
<dbReference type="GO" id="GO:0003885">
    <property type="term" value="F:D-arabinono-1,4-lactone oxidase activity"/>
    <property type="evidence" value="ECO:0007669"/>
    <property type="project" value="TreeGrafter"/>
</dbReference>
<name>A0AAD8EFV9_DIPPU</name>
<dbReference type="Gene3D" id="3.30.465.10">
    <property type="match status" value="1"/>
</dbReference>
<protein>
    <recommendedName>
        <fullName evidence="1">FAD linked oxidase N-terminal domain-containing protein</fullName>
    </recommendedName>
</protein>
<dbReference type="GO" id="GO:0005739">
    <property type="term" value="C:mitochondrion"/>
    <property type="evidence" value="ECO:0007669"/>
    <property type="project" value="TreeGrafter"/>
</dbReference>
<keyword evidence="3" id="KW-1185">Reference proteome</keyword>
<dbReference type="Pfam" id="PF01565">
    <property type="entry name" value="FAD_binding_4"/>
    <property type="match status" value="1"/>
</dbReference>
<dbReference type="GO" id="GO:0050660">
    <property type="term" value="F:flavin adenine dinucleotide binding"/>
    <property type="evidence" value="ECO:0007669"/>
    <property type="project" value="InterPro"/>
</dbReference>
<evidence type="ECO:0000259" key="1">
    <source>
        <dbReference type="Pfam" id="PF01565"/>
    </source>
</evidence>
<feature type="domain" description="FAD linked oxidase N-terminal" evidence="1">
    <location>
        <begin position="17"/>
        <end position="136"/>
    </location>
</feature>
<dbReference type="InterPro" id="IPR016169">
    <property type="entry name" value="FAD-bd_PCMH_sub2"/>
</dbReference>
<comment type="caution">
    <text evidence="2">The sequence shown here is derived from an EMBL/GenBank/DDBJ whole genome shotgun (WGS) entry which is preliminary data.</text>
</comment>